<dbReference type="AlphaFoldDB" id="A0A2U9C3H2"/>
<accession>A0A2U9C3H2</accession>
<protein>
    <submittedName>
        <fullName evidence="1">Uncharacterized protein</fullName>
    </submittedName>
</protein>
<reference evidence="1 2" key="1">
    <citation type="submission" date="2017-12" db="EMBL/GenBank/DDBJ databases">
        <title>Integrating genomic resources of turbot (Scophthalmus maximus) in depth evaluation of genetic and physical mapping variation across individuals.</title>
        <authorList>
            <person name="Martinez P."/>
        </authorList>
    </citation>
    <scope>NUCLEOTIDE SEQUENCE [LARGE SCALE GENOMIC DNA]</scope>
</reference>
<sequence>MKLSRGSSGAVSFRGIDDEEKTKGISLSRGTNVGPLHLLLFLGRCQGFSPFSRKLR</sequence>
<name>A0A2U9C3H2_SCOMX</name>
<dbReference type="Proteomes" id="UP000246464">
    <property type="component" value="Chromosome 11"/>
</dbReference>
<organism evidence="1 2">
    <name type="scientific">Scophthalmus maximus</name>
    <name type="common">Turbot</name>
    <name type="synonym">Psetta maxima</name>
    <dbReference type="NCBI Taxonomy" id="52904"/>
    <lineage>
        <taxon>Eukaryota</taxon>
        <taxon>Metazoa</taxon>
        <taxon>Chordata</taxon>
        <taxon>Craniata</taxon>
        <taxon>Vertebrata</taxon>
        <taxon>Euteleostomi</taxon>
        <taxon>Actinopterygii</taxon>
        <taxon>Neopterygii</taxon>
        <taxon>Teleostei</taxon>
        <taxon>Neoteleostei</taxon>
        <taxon>Acanthomorphata</taxon>
        <taxon>Carangaria</taxon>
        <taxon>Pleuronectiformes</taxon>
        <taxon>Pleuronectoidei</taxon>
        <taxon>Scophthalmidae</taxon>
        <taxon>Scophthalmus</taxon>
    </lineage>
</organism>
<evidence type="ECO:0000313" key="1">
    <source>
        <dbReference type="EMBL" id="AWP10256.1"/>
    </source>
</evidence>
<evidence type="ECO:0000313" key="2">
    <source>
        <dbReference type="Proteomes" id="UP000246464"/>
    </source>
</evidence>
<proteinExistence type="predicted"/>
<gene>
    <name evidence="1" type="ORF">SMAX5B_016397</name>
</gene>
<keyword evidence="2" id="KW-1185">Reference proteome</keyword>
<dbReference type="EMBL" id="CP026253">
    <property type="protein sequence ID" value="AWP10256.1"/>
    <property type="molecule type" value="Genomic_DNA"/>
</dbReference>